<dbReference type="PANTHER" id="PTHR30457">
    <property type="entry name" value="5'-NUCLEOTIDASE SURE"/>
    <property type="match status" value="1"/>
</dbReference>
<name>S3BTQ4_OPHP1</name>
<dbReference type="OrthoDB" id="4018688at2759"/>
<dbReference type="Pfam" id="PF01975">
    <property type="entry name" value="SurE"/>
    <property type="match status" value="1"/>
</dbReference>
<dbReference type="InterPro" id="IPR002828">
    <property type="entry name" value="SurE-like_Pase/nucleotidase"/>
</dbReference>
<protein>
    <submittedName>
        <fullName evidence="5">Acid phosphatase</fullName>
    </submittedName>
</protein>
<dbReference type="PANTHER" id="PTHR30457:SF0">
    <property type="entry name" value="PHOSPHATASE, PUTATIVE (AFU_ORTHOLOGUE AFUA_4G01070)-RELATED"/>
    <property type="match status" value="1"/>
</dbReference>
<accession>S3BTQ4</accession>
<keyword evidence="6" id="KW-1185">Reference proteome</keyword>
<dbReference type="STRING" id="1262450.S3BTQ4"/>
<dbReference type="InterPro" id="IPR036523">
    <property type="entry name" value="SurE-like_sf"/>
</dbReference>
<gene>
    <name evidence="5" type="ORF">F503_01732</name>
</gene>
<dbReference type="GO" id="GO:0008252">
    <property type="term" value="F:nucleotidase activity"/>
    <property type="evidence" value="ECO:0007669"/>
    <property type="project" value="InterPro"/>
</dbReference>
<dbReference type="Gene3D" id="3.40.1210.10">
    <property type="entry name" value="Survival protein SurE-like phosphatase/nucleotidase"/>
    <property type="match status" value="1"/>
</dbReference>
<keyword evidence="3" id="KW-0378">Hydrolase</keyword>
<feature type="domain" description="Survival protein SurE-like phosphatase/nucleotidase" evidence="4">
    <location>
        <begin position="85"/>
        <end position="300"/>
    </location>
</feature>
<dbReference type="AlphaFoldDB" id="S3BTQ4"/>
<dbReference type="SUPFAM" id="SSF64167">
    <property type="entry name" value="SurE-like"/>
    <property type="match status" value="1"/>
</dbReference>
<dbReference type="InterPro" id="IPR030048">
    <property type="entry name" value="SurE"/>
</dbReference>
<dbReference type="HOGENOM" id="CLU_045192_0_0_1"/>
<reference evidence="5 6" key="1">
    <citation type="journal article" date="2013" name="BMC Genomics">
        <title>The genome and transcriptome of the pine saprophyte Ophiostoma piceae, and a comparison with the bark beetle-associated pine pathogen Grosmannia clavigera.</title>
        <authorList>
            <person name="Haridas S."/>
            <person name="Wang Y."/>
            <person name="Lim L."/>
            <person name="Massoumi Alamouti S."/>
            <person name="Jackman S."/>
            <person name="Docking R."/>
            <person name="Robertson G."/>
            <person name="Birol I."/>
            <person name="Bohlmann J."/>
            <person name="Breuil C."/>
        </authorList>
    </citation>
    <scope>NUCLEOTIDE SEQUENCE [LARGE SCALE GENOMIC DNA]</scope>
    <source>
        <strain evidence="5 6">UAMH 11346</strain>
    </source>
</reference>
<organism evidence="5 6">
    <name type="scientific">Ophiostoma piceae (strain UAMH 11346)</name>
    <name type="common">Sap stain fungus</name>
    <dbReference type="NCBI Taxonomy" id="1262450"/>
    <lineage>
        <taxon>Eukaryota</taxon>
        <taxon>Fungi</taxon>
        <taxon>Dikarya</taxon>
        <taxon>Ascomycota</taxon>
        <taxon>Pezizomycotina</taxon>
        <taxon>Sordariomycetes</taxon>
        <taxon>Sordariomycetidae</taxon>
        <taxon>Ophiostomatales</taxon>
        <taxon>Ophiostomataceae</taxon>
        <taxon>Ophiostoma</taxon>
    </lineage>
</organism>
<evidence type="ECO:0000313" key="5">
    <source>
        <dbReference type="EMBL" id="EPE03842.1"/>
    </source>
</evidence>
<evidence type="ECO:0000259" key="4">
    <source>
        <dbReference type="Pfam" id="PF01975"/>
    </source>
</evidence>
<dbReference type="VEuPathDB" id="FungiDB:F503_01732"/>
<dbReference type="GO" id="GO:0046872">
    <property type="term" value="F:metal ion binding"/>
    <property type="evidence" value="ECO:0007669"/>
    <property type="project" value="UniProtKB-KW"/>
</dbReference>
<dbReference type="Proteomes" id="UP000016923">
    <property type="component" value="Unassembled WGS sequence"/>
</dbReference>
<evidence type="ECO:0000256" key="2">
    <source>
        <dbReference type="ARBA" id="ARBA00022723"/>
    </source>
</evidence>
<keyword evidence="2" id="KW-0479">Metal-binding</keyword>
<dbReference type="eggNOG" id="ENOG502RXIE">
    <property type="taxonomic scope" value="Eukaryota"/>
</dbReference>
<comment type="similarity">
    <text evidence="1">Belongs to the SurE nucleotidase family.</text>
</comment>
<evidence type="ECO:0000256" key="1">
    <source>
        <dbReference type="ARBA" id="ARBA00011062"/>
    </source>
</evidence>
<evidence type="ECO:0000313" key="6">
    <source>
        <dbReference type="Proteomes" id="UP000016923"/>
    </source>
</evidence>
<sequence>MISTDLAPSVLVSRLGIPYSLSQSFPVATSPILPTLGSSSRTSTSAASSRSFRLSHCYFDSINTTYSMRLLSLFAMAASARGLNILITNDDGFGTANIREMYREMTALGHNCFIVASSSDQSGQGAHLIFADSATLDADSEFGIIKAGAPSLGTDPDDDHIWYYNGSPATQVLVALDYVLPTYAGFSTPDLIMTGPNYGLNVGPFLYSISGTLGATMTALERGIPAIAFAAVYGTHTPYYSVNETTAAGLQDPATITGRLAAALAQALITKYASSTSNTSNTSSNRVLPLGYGLSVNIPLITSFASSDCVNPPFVLARMTGGGEFTSKAVYDNATGLFSSANFADAGTNMCINGDCSLPGEIEVINSGCKSSVVVFTTDYDAPYSNLGGSVVDPYALLPSLVQLNNATALVGGLGSNASVKGTSSTTSSVATATATSLPRSEGERQKQVDAMSSLALVIGVAAVLTLL</sequence>
<evidence type="ECO:0000256" key="3">
    <source>
        <dbReference type="ARBA" id="ARBA00022801"/>
    </source>
</evidence>
<dbReference type="OMA" id="NETECTD"/>
<dbReference type="EMBL" id="KE148164">
    <property type="protein sequence ID" value="EPE03842.1"/>
    <property type="molecule type" value="Genomic_DNA"/>
</dbReference>
<proteinExistence type="inferred from homology"/>